<dbReference type="GO" id="GO:0003677">
    <property type="term" value="F:DNA binding"/>
    <property type="evidence" value="ECO:0007669"/>
    <property type="project" value="UniProtKB-KW"/>
</dbReference>
<dbReference type="SUPFAM" id="SSF46955">
    <property type="entry name" value="Putative DNA-binding domain"/>
    <property type="match status" value="1"/>
</dbReference>
<dbReference type="PROSITE" id="PS50937">
    <property type="entry name" value="HTH_MERR_2"/>
    <property type="match status" value="1"/>
</dbReference>
<evidence type="ECO:0000256" key="1">
    <source>
        <dbReference type="ARBA" id="ARBA00023015"/>
    </source>
</evidence>
<gene>
    <name evidence="6" type="ORF">SAMN04488122_4699</name>
</gene>
<dbReference type="Pfam" id="PF00376">
    <property type="entry name" value="MerR"/>
    <property type="match status" value="1"/>
</dbReference>
<dbReference type="PRINTS" id="PR00040">
    <property type="entry name" value="HTHMERR"/>
</dbReference>
<dbReference type="OrthoDB" id="1894615at2"/>
<accession>A0A1I0S8G6</accession>
<evidence type="ECO:0000256" key="2">
    <source>
        <dbReference type="ARBA" id="ARBA00023125"/>
    </source>
</evidence>
<dbReference type="Gene3D" id="1.10.490.50">
    <property type="entry name" value="Antibiotic binding domain of TipA-like multidrug resistance regulators"/>
    <property type="match status" value="1"/>
</dbReference>
<keyword evidence="7" id="KW-1185">Reference proteome</keyword>
<keyword evidence="1" id="KW-0805">Transcription regulation</keyword>
<proteinExistence type="predicted"/>
<dbReference type="Pfam" id="PF07739">
    <property type="entry name" value="TipAS"/>
    <property type="match status" value="1"/>
</dbReference>
<evidence type="ECO:0000313" key="6">
    <source>
        <dbReference type="EMBL" id="SEW52148.1"/>
    </source>
</evidence>
<dbReference type="SUPFAM" id="SSF89082">
    <property type="entry name" value="Antibiotic binding domain of TipA-like multidrug resistance regulators"/>
    <property type="match status" value="1"/>
</dbReference>
<keyword evidence="4" id="KW-0804">Transcription</keyword>
<evidence type="ECO:0000256" key="4">
    <source>
        <dbReference type="ARBA" id="ARBA00023163"/>
    </source>
</evidence>
<dbReference type="Proteomes" id="UP000199310">
    <property type="component" value="Unassembled WGS sequence"/>
</dbReference>
<dbReference type="SMART" id="SM00422">
    <property type="entry name" value="HTH_MERR"/>
    <property type="match status" value="1"/>
</dbReference>
<dbReference type="InterPro" id="IPR012925">
    <property type="entry name" value="TipAS_dom"/>
</dbReference>
<name>A0A1I0S8G6_9BACT</name>
<dbReference type="PANTHER" id="PTHR30204:SF90">
    <property type="entry name" value="HTH-TYPE TRANSCRIPTIONAL ACTIVATOR MTA"/>
    <property type="match status" value="1"/>
</dbReference>
<reference evidence="7" key="1">
    <citation type="submission" date="2016-10" db="EMBL/GenBank/DDBJ databases">
        <authorList>
            <person name="Varghese N."/>
            <person name="Submissions S."/>
        </authorList>
    </citation>
    <scope>NUCLEOTIDE SEQUENCE [LARGE SCALE GENOMIC DNA]</scope>
    <source>
        <strain evidence="7">DSM 3695</strain>
    </source>
</reference>
<evidence type="ECO:0000259" key="5">
    <source>
        <dbReference type="PROSITE" id="PS50937"/>
    </source>
</evidence>
<keyword evidence="2 6" id="KW-0238">DNA-binding</keyword>
<dbReference type="InterPro" id="IPR000551">
    <property type="entry name" value="MerR-type_HTH_dom"/>
</dbReference>
<dbReference type="InterPro" id="IPR009061">
    <property type="entry name" value="DNA-bd_dom_put_sf"/>
</dbReference>
<protein>
    <submittedName>
        <fullName evidence="6">DNA-binding transcriptional regulator, MerR family</fullName>
    </submittedName>
</protein>
<dbReference type="InterPro" id="IPR036244">
    <property type="entry name" value="TipA-like_antibiotic-bd"/>
</dbReference>
<feature type="domain" description="HTH merR-type" evidence="5">
    <location>
        <begin position="1"/>
        <end position="72"/>
    </location>
</feature>
<organism evidence="6 7">
    <name type="scientific">Chitinophaga arvensicola</name>
    <dbReference type="NCBI Taxonomy" id="29529"/>
    <lineage>
        <taxon>Bacteria</taxon>
        <taxon>Pseudomonadati</taxon>
        <taxon>Bacteroidota</taxon>
        <taxon>Chitinophagia</taxon>
        <taxon>Chitinophagales</taxon>
        <taxon>Chitinophagaceae</taxon>
        <taxon>Chitinophaga</taxon>
    </lineage>
</organism>
<dbReference type="Gene3D" id="1.10.1660.10">
    <property type="match status" value="1"/>
</dbReference>
<dbReference type="CDD" id="cd01106">
    <property type="entry name" value="HTH_TipAL-Mta"/>
    <property type="match status" value="1"/>
</dbReference>
<dbReference type="InterPro" id="IPR047057">
    <property type="entry name" value="MerR_fam"/>
</dbReference>
<keyword evidence="3" id="KW-0010">Activator</keyword>
<dbReference type="STRING" id="29529.SAMN04488122_4699"/>
<dbReference type="GO" id="GO:0003700">
    <property type="term" value="F:DNA-binding transcription factor activity"/>
    <property type="evidence" value="ECO:0007669"/>
    <property type="project" value="InterPro"/>
</dbReference>
<evidence type="ECO:0000256" key="3">
    <source>
        <dbReference type="ARBA" id="ARBA00023159"/>
    </source>
</evidence>
<dbReference type="EMBL" id="FOJG01000002">
    <property type="protein sequence ID" value="SEW52148.1"/>
    <property type="molecule type" value="Genomic_DNA"/>
</dbReference>
<dbReference type="RefSeq" id="WP_089898575.1">
    <property type="nucleotide sequence ID" value="NZ_FOJG01000002.1"/>
</dbReference>
<dbReference type="PANTHER" id="PTHR30204">
    <property type="entry name" value="REDOX-CYCLING DRUG-SENSING TRANSCRIPTIONAL ACTIVATOR SOXR"/>
    <property type="match status" value="1"/>
</dbReference>
<sequence>MKQYPVNKLAKLAGVSVRTLHYYDQIGLLTPSVRTAAGYRLYGESELLRLQQILFYRELEVELKDICSILDDPDFDLLHALEGHRRMLLLKRERIETLVATVEKTLFHLKNKVNMNVEDLYAGLPKEQAEAWRREAQSKWPEQVAHTEKQLLQMDTDSYQQLQEGFKSNWERLAAASHLDPASEQVQQEIALHYGYILQFWGKTGNQAATYEGLGDLLANDERYTKVNGLANPAFGLFMQQAIRVYVQRNLR</sequence>
<evidence type="ECO:0000313" key="7">
    <source>
        <dbReference type="Proteomes" id="UP000199310"/>
    </source>
</evidence>
<dbReference type="AlphaFoldDB" id="A0A1I0S8G6"/>